<keyword evidence="4 8" id="KW-0031">Aminopeptidase</keyword>
<comment type="cofactor">
    <cofactor evidence="8">
        <name>Mn(2+)</name>
        <dbReference type="ChEBI" id="CHEBI:29035"/>
    </cofactor>
    <text evidence="8">Binds 2 manganese ions per subunit.</text>
</comment>
<name>H5TDE1_9ALTE</name>
<dbReference type="Pfam" id="PF00883">
    <property type="entry name" value="Peptidase_M17"/>
    <property type="match status" value="1"/>
</dbReference>
<dbReference type="RefSeq" id="WP_006006350.1">
    <property type="nucleotide sequence ID" value="NZ_BAET01000027.1"/>
</dbReference>
<keyword evidence="5 8" id="KW-0645">Protease</keyword>
<dbReference type="OrthoDB" id="9809354at2"/>
<keyword evidence="6 8" id="KW-0378">Hydrolase</keyword>
<dbReference type="PANTHER" id="PTHR11963:SF23">
    <property type="entry name" value="CYTOSOL AMINOPEPTIDASE"/>
    <property type="match status" value="1"/>
</dbReference>
<dbReference type="STRING" id="56804.BAE46_11980"/>
<feature type="binding site" evidence="8">
    <location>
        <position position="287"/>
    </location>
    <ligand>
        <name>Mn(2+)</name>
        <dbReference type="ChEBI" id="CHEBI:29035"/>
        <label>1</label>
    </ligand>
</feature>
<dbReference type="Proteomes" id="UP000053586">
    <property type="component" value="Unassembled WGS sequence"/>
</dbReference>
<reference evidence="11 12" key="2">
    <citation type="journal article" date="2017" name="Antonie Van Leeuwenhoek">
        <title>Rhizobium rhizosphaerae sp. nov., a novel species isolated from rice rhizosphere.</title>
        <authorList>
            <person name="Zhao J.J."/>
            <person name="Zhang J."/>
            <person name="Zhang R.J."/>
            <person name="Zhang C.W."/>
            <person name="Yin H.Q."/>
            <person name="Zhang X.X."/>
        </authorList>
    </citation>
    <scope>NUCLEOTIDE SEQUENCE [LARGE SCALE GENOMIC DNA]</scope>
    <source>
        <strain evidence="11 12">ACAM 611</strain>
    </source>
</reference>
<feature type="binding site" evidence="8">
    <location>
        <position position="364"/>
    </location>
    <ligand>
        <name>Mn(2+)</name>
        <dbReference type="ChEBI" id="CHEBI:29035"/>
        <label>1</label>
    </ligand>
</feature>
<accession>H5TDE1</accession>
<comment type="caution">
    <text evidence="11">The sequence shown here is derived from an EMBL/GenBank/DDBJ whole genome shotgun (WGS) entry which is preliminary data.</text>
</comment>
<dbReference type="InterPro" id="IPR011356">
    <property type="entry name" value="Leucine_aapep/pepB"/>
</dbReference>
<evidence type="ECO:0000256" key="3">
    <source>
        <dbReference type="ARBA" id="ARBA00009528"/>
    </source>
</evidence>
<dbReference type="InterPro" id="IPR043472">
    <property type="entry name" value="Macro_dom-like"/>
</dbReference>
<keyword evidence="8" id="KW-0963">Cytoplasm</keyword>
<dbReference type="PANTHER" id="PTHR11963">
    <property type="entry name" value="LEUCINE AMINOPEPTIDASE-RELATED"/>
    <property type="match status" value="1"/>
</dbReference>
<dbReference type="EMBL" id="BAET01000027">
    <property type="protein sequence ID" value="GAB56318.1"/>
    <property type="molecule type" value="Genomic_DNA"/>
</dbReference>
<feature type="signal peptide" evidence="9">
    <location>
        <begin position="1"/>
        <end position="23"/>
    </location>
</feature>
<evidence type="ECO:0000256" key="5">
    <source>
        <dbReference type="ARBA" id="ARBA00022670"/>
    </source>
</evidence>
<keyword evidence="9" id="KW-0732">Signal</keyword>
<evidence type="ECO:0000256" key="4">
    <source>
        <dbReference type="ARBA" id="ARBA00022438"/>
    </source>
</evidence>
<evidence type="ECO:0000313" key="12">
    <source>
        <dbReference type="Proteomes" id="UP000053586"/>
    </source>
</evidence>
<dbReference type="HAMAP" id="MF_00181">
    <property type="entry name" value="Cytosol_peptidase_M17"/>
    <property type="match status" value="1"/>
</dbReference>
<dbReference type="InterPro" id="IPR000819">
    <property type="entry name" value="Peptidase_M17_C"/>
</dbReference>
<keyword evidence="8" id="KW-0479">Metal-binding</keyword>
<evidence type="ECO:0000256" key="2">
    <source>
        <dbReference type="ARBA" id="ARBA00000967"/>
    </source>
</evidence>
<comment type="subcellular location">
    <subcellularLocation>
        <location evidence="8">Cytoplasm</location>
    </subcellularLocation>
</comment>
<feature type="chain" id="PRO_5003597943" description="Probable cytosol aminopeptidase" evidence="9">
    <location>
        <begin position="24"/>
        <end position="516"/>
    </location>
</feature>
<dbReference type="eggNOG" id="COG0260">
    <property type="taxonomic scope" value="Bacteria"/>
</dbReference>
<keyword evidence="12" id="KW-1185">Reference proteome</keyword>
<dbReference type="PRINTS" id="PR00481">
    <property type="entry name" value="LAMNOPPTDASE"/>
</dbReference>
<dbReference type="EC" id="3.4.11.1" evidence="8"/>
<comment type="catalytic activity">
    <reaction evidence="1 8">
        <text>Release of an N-terminal amino acid, Xaa-|-Yaa-, in which Xaa is preferably Leu, but may be other amino acids including Pro although not Arg or Lys, and Yaa may be Pro. Amino acid amides and methyl esters are also readily hydrolyzed, but rates on arylamides are exceedingly low.</text>
        <dbReference type="EC" id="3.4.11.1"/>
    </reaction>
</comment>
<dbReference type="GO" id="GO:0030145">
    <property type="term" value="F:manganese ion binding"/>
    <property type="evidence" value="ECO:0007669"/>
    <property type="project" value="UniProtKB-UniRule"/>
</dbReference>
<organism evidence="11 12">
    <name type="scientific">Glaciecola punicea ACAM 611</name>
    <dbReference type="NCBI Taxonomy" id="1121923"/>
    <lineage>
        <taxon>Bacteria</taxon>
        <taxon>Pseudomonadati</taxon>
        <taxon>Pseudomonadota</taxon>
        <taxon>Gammaproteobacteria</taxon>
        <taxon>Alteromonadales</taxon>
        <taxon>Alteromonadaceae</taxon>
        <taxon>Glaciecola</taxon>
    </lineage>
</organism>
<evidence type="ECO:0000256" key="8">
    <source>
        <dbReference type="HAMAP-Rule" id="MF_00181"/>
    </source>
</evidence>
<dbReference type="GO" id="GO:0005737">
    <property type="term" value="C:cytoplasm"/>
    <property type="evidence" value="ECO:0007669"/>
    <property type="project" value="UniProtKB-SubCell"/>
</dbReference>
<protein>
    <recommendedName>
        <fullName evidence="8">Probable cytosol aminopeptidase</fullName>
        <ecNumber evidence="8">3.4.11.1</ecNumber>
    </recommendedName>
    <alternativeName>
        <fullName evidence="8">Leucine aminopeptidase</fullName>
        <shortName evidence="8">LAP</shortName>
        <ecNumber evidence="8">3.4.11.10</ecNumber>
    </alternativeName>
    <alternativeName>
        <fullName evidence="8">Leucyl aminopeptidase</fullName>
    </alternativeName>
</protein>
<dbReference type="CDD" id="cd00433">
    <property type="entry name" value="Peptidase_M17"/>
    <property type="match status" value="1"/>
</dbReference>
<feature type="binding site" evidence="8">
    <location>
        <position position="305"/>
    </location>
    <ligand>
        <name>Mn(2+)</name>
        <dbReference type="ChEBI" id="CHEBI:29035"/>
        <label>2</label>
    </ligand>
</feature>
<gene>
    <name evidence="8 11" type="primary">pepA</name>
    <name evidence="11" type="ORF">GPUN_2203</name>
</gene>
<feature type="active site" evidence="8">
    <location>
        <position position="368"/>
    </location>
</feature>
<feature type="active site" evidence="8">
    <location>
        <position position="294"/>
    </location>
</feature>
<dbReference type="InterPro" id="IPR008283">
    <property type="entry name" value="Peptidase_M17_N"/>
</dbReference>
<keyword evidence="7 8" id="KW-0464">Manganese</keyword>
<dbReference type="InterPro" id="IPR023042">
    <property type="entry name" value="Peptidase_M17_leu_NH2_pept"/>
</dbReference>
<proteinExistence type="inferred from homology"/>
<dbReference type="Gene3D" id="3.40.630.10">
    <property type="entry name" value="Zn peptidases"/>
    <property type="match status" value="1"/>
</dbReference>
<feature type="binding site" evidence="8">
    <location>
        <position position="366"/>
    </location>
    <ligand>
        <name>Mn(2+)</name>
        <dbReference type="ChEBI" id="CHEBI:29035"/>
        <label>1</label>
    </ligand>
</feature>
<dbReference type="Pfam" id="PF02789">
    <property type="entry name" value="Peptidase_M17_N"/>
    <property type="match status" value="1"/>
</dbReference>
<dbReference type="GO" id="GO:0006508">
    <property type="term" value="P:proteolysis"/>
    <property type="evidence" value="ECO:0007669"/>
    <property type="project" value="UniProtKB-KW"/>
</dbReference>
<feature type="domain" description="Cytosol aminopeptidase" evidence="10">
    <location>
        <begin position="362"/>
        <end position="369"/>
    </location>
</feature>
<evidence type="ECO:0000256" key="1">
    <source>
        <dbReference type="ARBA" id="ARBA00000135"/>
    </source>
</evidence>
<dbReference type="AlphaFoldDB" id="H5TDE1"/>
<evidence type="ECO:0000259" key="10">
    <source>
        <dbReference type="PROSITE" id="PS00631"/>
    </source>
</evidence>
<comment type="similarity">
    <text evidence="3 8">Belongs to the peptidase M17 family.</text>
</comment>
<feature type="binding site" evidence="8">
    <location>
        <position position="366"/>
    </location>
    <ligand>
        <name>Mn(2+)</name>
        <dbReference type="ChEBI" id="CHEBI:29035"/>
        <label>2</label>
    </ligand>
</feature>
<dbReference type="Gene3D" id="3.40.220.10">
    <property type="entry name" value="Leucine Aminopeptidase, subunit E, domain 1"/>
    <property type="match status" value="1"/>
</dbReference>
<evidence type="ECO:0000256" key="6">
    <source>
        <dbReference type="ARBA" id="ARBA00022801"/>
    </source>
</evidence>
<dbReference type="SUPFAM" id="SSF53187">
    <property type="entry name" value="Zn-dependent exopeptidases"/>
    <property type="match status" value="1"/>
</dbReference>
<sequence length="516" mass="55366">MNFKKTAVALALFGFTSASIAQATFSFVAQSDMKAPSHVVFVDDLENLDGAAARLNTASEGQLLKLLALNDFETKLGHVQHLQMVAGLESLLVIGSKDDNGISASELQDLGGIIASSLYSTTKTVDVAVHIDNLTLTDTTLFTPSALIASGYHMRDYSFDKYKTKKDEGKSTVTLVTQNAEMAENHYQNDLKYVAQGIHMARDIATEPGNNMYPEVFADKIKAAFSGIDNVKVKVLDVRDMEKYNMGALLGVGKGSVHDPRLVIIEYLGGDKNTAPIALAGKGITFDTGGISLKDNDGMWAMKSDLAGASAVAGTMHAIANRGEKINVIGIMAMAENMPGASAIRPGDVLDTMKGTTIEIMSTDAEGRLVLADAVYYVQQEYKPSMLLNIATLTGSAARALSDEYAAVITRDFELSTQMMEVGKRSGEHVWPLPLHANHFEQIKSPIADIKNSGAGNPGASIAAAVIATFVDESLPWVHLDIAGVDWLSEDIDVSPKGSQGWGVRFMDQVVREQVK</sequence>
<comment type="catalytic activity">
    <reaction evidence="2 8">
        <text>Release of an N-terminal amino acid, preferentially leucine, but not glutamic or aspartic acids.</text>
        <dbReference type="EC" id="3.4.11.10"/>
    </reaction>
</comment>
<dbReference type="EC" id="3.4.11.10" evidence="8"/>
<dbReference type="GO" id="GO:0070006">
    <property type="term" value="F:metalloaminopeptidase activity"/>
    <property type="evidence" value="ECO:0007669"/>
    <property type="project" value="InterPro"/>
</dbReference>
<evidence type="ECO:0000313" key="11">
    <source>
        <dbReference type="EMBL" id="GAB56318.1"/>
    </source>
</evidence>
<feature type="binding site" evidence="8">
    <location>
        <position position="287"/>
    </location>
    <ligand>
        <name>Mn(2+)</name>
        <dbReference type="ChEBI" id="CHEBI:29035"/>
        <label>2</label>
    </ligand>
</feature>
<evidence type="ECO:0000256" key="7">
    <source>
        <dbReference type="ARBA" id="ARBA00023211"/>
    </source>
</evidence>
<feature type="binding site" evidence="8">
    <location>
        <position position="282"/>
    </location>
    <ligand>
        <name>Mn(2+)</name>
        <dbReference type="ChEBI" id="CHEBI:29035"/>
        <label>2</label>
    </ligand>
</feature>
<dbReference type="SUPFAM" id="SSF52949">
    <property type="entry name" value="Macro domain-like"/>
    <property type="match status" value="1"/>
</dbReference>
<evidence type="ECO:0000256" key="9">
    <source>
        <dbReference type="SAM" id="SignalP"/>
    </source>
</evidence>
<dbReference type="PROSITE" id="PS00631">
    <property type="entry name" value="CYTOSOL_AP"/>
    <property type="match status" value="1"/>
</dbReference>
<reference evidence="11 12" key="1">
    <citation type="journal article" date="2012" name="J. Bacteriol.">
        <title>Genome sequence of proteorhodopsin-containing sea ice bacterium Glaciecola punicea ACAM 611T.</title>
        <authorList>
            <person name="Qin Q.-L."/>
            <person name="Xie B.-B."/>
            <person name="Shu Y.-L."/>
            <person name="Rong J.-C."/>
            <person name="Zhao D.-L."/>
            <person name="Zhang X.-Y."/>
            <person name="Chen X.-L."/>
            <person name="Zhou B.-C."/>
            <person name="Zhanga Y.-Z."/>
        </authorList>
    </citation>
    <scope>NUCLEOTIDE SEQUENCE [LARGE SCALE GENOMIC DNA]</scope>
    <source>
        <strain evidence="11 12">ACAM 611</strain>
    </source>
</reference>
<comment type="function">
    <text evidence="8">Presumably involved in the processing and regular turnover of intracellular proteins. Catalyzes the removal of unsubstituted N-terminal amino acids from various peptides.</text>
</comment>